<dbReference type="GeneID" id="83005450"/>
<organism evidence="2 3">
    <name type="scientific">Emergencia timonensis</name>
    <dbReference type="NCBI Taxonomy" id="1776384"/>
    <lineage>
        <taxon>Bacteria</taxon>
        <taxon>Bacillati</taxon>
        <taxon>Bacillota</taxon>
        <taxon>Clostridia</taxon>
        <taxon>Peptostreptococcales</taxon>
        <taxon>Anaerovoracaceae</taxon>
        <taxon>Emergencia</taxon>
    </lineage>
</organism>
<dbReference type="OrthoDB" id="9777147at2"/>
<feature type="transmembrane region" description="Helical" evidence="1">
    <location>
        <begin position="97"/>
        <end position="119"/>
    </location>
</feature>
<sequence length="215" mass="24068">MIGFYNYTVILTYMSLISAILGMTFATNGHFKLAIFCLALSGFFDMFDGKVARRKKDRTDNEKLFGIQLDSLCDVVAFGAFPSLLCYCMGVKGSLGMLAIGFYCICGVIRLAYFNVVETNNFFSEEEHEKVYHGLPITSIAVILPVLYLLHFVLPYTFPVLLMVMLFAVGTLFIADFKMKKPSNKVLALIVAVVAIAIIITFVYSRYKLMNGFVL</sequence>
<proteinExistence type="predicted"/>
<dbReference type="InterPro" id="IPR000462">
    <property type="entry name" value="CDP-OH_P_trans"/>
</dbReference>
<evidence type="ECO:0000256" key="1">
    <source>
        <dbReference type="SAM" id="Phobius"/>
    </source>
</evidence>
<gene>
    <name evidence="2" type="ORF">DW099_04255</name>
</gene>
<dbReference type="AlphaFoldDB" id="A0A415E7K5"/>
<dbReference type="GO" id="GO:0008654">
    <property type="term" value="P:phospholipid biosynthetic process"/>
    <property type="evidence" value="ECO:0007669"/>
    <property type="project" value="InterPro"/>
</dbReference>
<dbReference type="STRING" id="1776384.GCA_900086585_03140"/>
<feature type="transmembrane region" description="Helical" evidence="1">
    <location>
        <begin position="64"/>
        <end position="85"/>
    </location>
</feature>
<feature type="transmembrane region" description="Helical" evidence="1">
    <location>
        <begin position="131"/>
        <end position="150"/>
    </location>
</feature>
<dbReference type="Pfam" id="PF01066">
    <property type="entry name" value="CDP-OH_P_transf"/>
    <property type="match status" value="1"/>
</dbReference>
<evidence type="ECO:0000313" key="3">
    <source>
        <dbReference type="Proteomes" id="UP000284841"/>
    </source>
</evidence>
<dbReference type="EMBL" id="QRMS01000001">
    <property type="protein sequence ID" value="RHJ89783.1"/>
    <property type="molecule type" value="Genomic_DNA"/>
</dbReference>
<keyword evidence="1" id="KW-0472">Membrane</keyword>
<dbReference type="RefSeq" id="WP_067540624.1">
    <property type="nucleotide sequence ID" value="NZ_AP025567.1"/>
</dbReference>
<dbReference type="Gene3D" id="1.20.120.1760">
    <property type="match status" value="1"/>
</dbReference>
<dbReference type="InterPro" id="IPR043130">
    <property type="entry name" value="CDP-OH_PTrfase_TM_dom"/>
</dbReference>
<feature type="transmembrane region" description="Helical" evidence="1">
    <location>
        <begin position="7"/>
        <end position="27"/>
    </location>
</feature>
<dbReference type="GO" id="GO:0016020">
    <property type="term" value="C:membrane"/>
    <property type="evidence" value="ECO:0007669"/>
    <property type="project" value="InterPro"/>
</dbReference>
<keyword evidence="3" id="KW-1185">Reference proteome</keyword>
<name>A0A415E7K5_9FIRM</name>
<feature type="transmembrane region" description="Helical" evidence="1">
    <location>
        <begin position="156"/>
        <end position="174"/>
    </location>
</feature>
<keyword evidence="2" id="KW-0808">Transferase</keyword>
<feature type="transmembrane region" description="Helical" evidence="1">
    <location>
        <begin position="186"/>
        <end position="205"/>
    </location>
</feature>
<reference evidence="2 3" key="1">
    <citation type="submission" date="2018-08" db="EMBL/GenBank/DDBJ databases">
        <title>A genome reference for cultivated species of the human gut microbiota.</title>
        <authorList>
            <person name="Zou Y."/>
            <person name="Xue W."/>
            <person name="Luo G."/>
        </authorList>
    </citation>
    <scope>NUCLEOTIDE SEQUENCE [LARGE SCALE GENOMIC DNA]</scope>
    <source>
        <strain evidence="2 3">AM07-24</strain>
    </source>
</reference>
<evidence type="ECO:0000313" key="2">
    <source>
        <dbReference type="EMBL" id="RHJ89783.1"/>
    </source>
</evidence>
<keyword evidence="1" id="KW-1133">Transmembrane helix</keyword>
<protein>
    <submittedName>
        <fullName evidence="2">CDP-diacylglycerol--serine O-phosphatidyltransferase</fullName>
    </submittedName>
</protein>
<accession>A0A415E7K5</accession>
<comment type="caution">
    <text evidence="2">The sequence shown here is derived from an EMBL/GenBank/DDBJ whole genome shotgun (WGS) entry which is preliminary data.</text>
</comment>
<keyword evidence="1" id="KW-0812">Transmembrane</keyword>
<dbReference type="Proteomes" id="UP000284841">
    <property type="component" value="Unassembled WGS sequence"/>
</dbReference>
<dbReference type="GO" id="GO:0016780">
    <property type="term" value="F:phosphotransferase activity, for other substituted phosphate groups"/>
    <property type="evidence" value="ECO:0007669"/>
    <property type="project" value="InterPro"/>
</dbReference>